<dbReference type="EMBL" id="DS547110">
    <property type="protein sequence ID" value="EDR06087.1"/>
    <property type="molecule type" value="Genomic_DNA"/>
</dbReference>
<dbReference type="RefSeq" id="XP_001883375.1">
    <property type="nucleotide sequence ID" value="XM_001883340.1"/>
</dbReference>
<dbReference type="HOGENOM" id="CLU_3032759_0_0_1"/>
<feature type="compositionally biased region" description="Basic and acidic residues" evidence="1">
    <location>
        <begin position="43"/>
        <end position="55"/>
    </location>
</feature>
<evidence type="ECO:0000313" key="2">
    <source>
        <dbReference type="EMBL" id="EDR06087.1"/>
    </source>
</evidence>
<name>B0DHC5_LACBS</name>
<proteinExistence type="predicted"/>
<keyword evidence="3" id="KW-1185">Reference proteome</keyword>
<dbReference type="Proteomes" id="UP000001194">
    <property type="component" value="Unassembled WGS sequence"/>
</dbReference>
<dbReference type="GeneID" id="6078914"/>
<dbReference type="InParanoid" id="B0DHC5"/>
<evidence type="ECO:0000313" key="3">
    <source>
        <dbReference type="Proteomes" id="UP000001194"/>
    </source>
</evidence>
<feature type="region of interest" description="Disordered" evidence="1">
    <location>
        <begin position="1"/>
        <end position="55"/>
    </location>
</feature>
<dbReference type="AlphaFoldDB" id="B0DHC5"/>
<sequence length="55" mass="6297">MFKEIQRIERGGQDAKQRGPSNRGKLLEGRVYMSNSHVSGSSDSRDENICRKSWN</sequence>
<dbReference type="KEGG" id="lbc:LACBIDRAFT_302228"/>
<feature type="compositionally biased region" description="Polar residues" evidence="1">
    <location>
        <begin position="33"/>
        <end position="42"/>
    </location>
</feature>
<organism evidence="3">
    <name type="scientific">Laccaria bicolor (strain S238N-H82 / ATCC MYA-4686)</name>
    <name type="common">Bicoloured deceiver</name>
    <name type="synonym">Laccaria laccata var. bicolor</name>
    <dbReference type="NCBI Taxonomy" id="486041"/>
    <lineage>
        <taxon>Eukaryota</taxon>
        <taxon>Fungi</taxon>
        <taxon>Dikarya</taxon>
        <taxon>Basidiomycota</taxon>
        <taxon>Agaricomycotina</taxon>
        <taxon>Agaricomycetes</taxon>
        <taxon>Agaricomycetidae</taxon>
        <taxon>Agaricales</taxon>
        <taxon>Agaricineae</taxon>
        <taxon>Hydnangiaceae</taxon>
        <taxon>Laccaria</taxon>
    </lineage>
</organism>
<reference evidence="2" key="1">
    <citation type="journal article" date="2008" name="Nature">
        <title>The genome of Laccaria bicolor provides insights into mycorrhizal symbiosis.</title>
        <authorList>
            <person name="Martin F."/>
            <person name="Aerts A."/>
            <person name="Ahren D."/>
            <person name="Brun A."/>
            <person name="Danchin E.G.J."/>
            <person name="Duchaussoy F."/>
            <person name="Gibon J."/>
            <person name="Kohler A."/>
            <person name="Lindquist E."/>
            <person name="Pereda V."/>
            <person name="Salamov A."/>
            <person name="Shapiro H.J."/>
            <person name="Wuyts J."/>
            <person name="Blaudez D."/>
            <person name="Buee M."/>
            <person name="Brokstein P."/>
            <person name="Canbaeck B."/>
            <person name="Cohen D."/>
            <person name="Courty P.E."/>
            <person name="Coutinho P.M."/>
            <person name="Delaruelle C."/>
            <person name="Detter J.C."/>
            <person name="Deveau A."/>
            <person name="DiFazio S."/>
            <person name="Duplessis S."/>
            <person name="Fraissinet-Tachet L."/>
            <person name="Lucic E."/>
            <person name="Frey-Klett P."/>
            <person name="Fourrey C."/>
            <person name="Feussner I."/>
            <person name="Gay G."/>
            <person name="Grimwood J."/>
            <person name="Hoegger P.J."/>
            <person name="Jain P."/>
            <person name="Kilaru S."/>
            <person name="Labbe J."/>
            <person name="Lin Y.C."/>
            <person name="Legue V."/>
            <person name="Le Tacon F."/>
            <person name="Marmeisse R."/>
            <person name="Melayah D."/>
            <person name="Montanini B."/>
            <person name="Muratet M."/>
            <person name="Nehls U."/>
            <person name="Niculita-Hirzel H."/>
            <person name="Oudot-Le Secq M.P."/>
            <person name="Peter M."/>
            <person name="Quesneville H."/>
            <person name="Rajashekar B."/>
            <person name="Reich M."/>
            <person name="Rouhier N."/>
            <person name="Schmutz J."/>
            <person name="Yin T."/>
            <person name="Chalot M."/>
            <person name="Henrissat B."/>
            <person name="Kuees U."/>
            <person name="Lucas S."/>
            <person name="Van de Peer Y."/>
            <person name="Podila G.K."/>
            <person name="Polle A."/>
            <person name="Pukkila P.J."/>
            <person name="Richardson P.M."/>
            <person name="Rouze P."/>
            <person name="Sanders I.R."/>
            <person name="Stajich J.E."/>
            <person name="Tunlid A."/>
            <person name="Tuskan G."/>
            <person name="Grigoriev I.V."/>
        </authorList>
    </citation>
    <scope>NUCLEOTIDE SEQUENCE [LARGE SCALE GENOMIC DNA]</scope>
</reference>
<evidence type="ECO:0000256" key="1">
    <source>
        <dbReference type="SAM" id="MobiDB-lite"/>
    </source>
</evidence>
<protein>
    <submittedName>
        <fullName evidence="2">Predicted protein</fullName>
    </submittedName>
</protein>
<accession>B0DHC5</accession>
<gene>
    <name evidence="2" type="ORF">LACBIDRAFT_302228</name>
</gene>
<feature type="compositionally biased region" description="Basic and acidic residues" evidence="1">
    <location>
        <begin position="1"/>
        <end position="17"/>
    </location>
</feature>